<dbReference type="InterPro" id="IPR047928">
    <property type="entry name" value="Perm_prefix_1"/>
</dbReference>
<protein>
    <submittedName>
        <fullName evidence="2">Permease prefix domain 1-containing protein</fullName>
    </submittedName>
</protein>
<keyword evidence="1" id="KW-1133">Transmembrane helix</keyword>
<gene>
    <name evidence="2" type="ORF">QSV35_19920</name>
</gene>
<proteinExistence type="predicted"/>
<keyword evidence="1" id="KW-0472">Membrane</keyword>
<dbReference type="Proteomes" id="UP001235064">
    <property type="component" value="Unassembled WGS sequence"/>
</dbReference>
<feature type="transmembrane region" description="Helical" evidence="1">
    <location>
        <begin position="175"/>
        <end position="200"/>
    </location>
</feature>
<feature type="transmembrane region" description="Helical" evidence="1">
    <location>
        <begin position="288"/>
        <end position="310"/>
    </location>
</feature>
<feature type="transmembrane region" description="Helical" evidence="1">
    <location>
        <begin position="247"/>
        <end position="268"/>
    </location>
</feature>
<evidence type="ECO:0000256" key="1">
    <source>
        <dbReference type="SAM" id="Phobius"/>
    </source>
</evidence>
<feature type="transmembrane region" description="Helical" evidence="1">
    <location>
        <begin position="212"/>
        <end position="235"/>
    </location>
</feature>
<feature type="transmembrane region" description="Helical" evidence="1">
    <location>
        <begin position="91"/>
        <end position="110"/>
    </location>
</feature>
<dbReference type="Pfam" id="PF22564">
    <property type="entry name" value="HAAS"/>
    <property type="match status" value="1"/>
</dbReference>
<accession>A0ABT7N4G8</accession>
<reference evidence="2 3" key="1">
    <citation type="submission" date="2023-06" db="EMBL/GenBank/DDBJ databases">
        <title>Microbacterium sp. nov., isolated from a waste landfill.</title>
        <authorList>
            <person name="Wen W."/>
        </authorList>
    </citation>
    <scope>NUCLEOTIDE SEQUENCE [LARGE SCALE GENOMIC DNA]</scope>
    <source>
        <strain evidence="2 3">ASV49</strain>
    </source>
</reference>
<dbReference type="NCBIfam" id="NF038403">
    <property type="entry name" value="perm_prefix_1"/>
    <property type="match status" value="1"/>
</dbReference>
<feature type="transmembrane region" description="Helical" evidence="1">
    <location>
        <begin position="122"/>
        <end position="144"/>
    </location>
</feature>
<organism evidence="2 3">
    <name type="scientific">Microbacterium candidum</name>
    <dbReference type="NCBI Taxonomy" id="3041922"/>
    <lineage>
        <taxon>Bacteria</taxon>
        <taxon>Bacillati</taxon>
        <taxon>Actinomycetota</taxon>
        <taxon>Actinomycetes</taxon>
        <taxon>Micrococcales</taxon>
        <taxon>Microbacteriaceae</taxon>
        <taxon>Microbacterium</taxon>
    </lineage>
</organism>
<sequence length="316" mass="34056">MDAATLTDRYVDAAMRTVPEKQREDLAAELQASIADQVDARIEGGEAPEAAERAVLTDLGDPDKLAAGYTGRILHLIGPRYYLDWWRLLKLLLWTVPACAAFGIALGQLISGAPVGTVIWQALFGAGQTILHVCFWTTLVFVLLERTGHETMDPSTWTPDRLPEPRQSGARITDLVGSLVWLAIIAGAVIWDSILGLTYLDGQWTPFLDPALWPWWIVGLFALLVAVAAVNVAVYRRGAWTYRLATLHGILDLIGAGGALFLLANGRLVNPDVVAAIARTGGADLPHILGALLAVGIAGIALWDAIDAFLRARRAA</sequence>
<name>A0ABT7N4G8_9MICO</name>
<keyword evidence="3" id="KW-1185">Reference proteome</keyword>
<dbReference type="EMBL" id="JASXSZ010000010">
    <property type="protein sequence ID" value="MDL9981605.1"/>
    <property type="molecule type" value="Genomic_DNA"/>
</dbReference>
<evidence type="ECO:0000313" key="2">
    <source>
        <dbReference type="EMBL" id="MDL9981605.1"/>
    </source>
</evidence>
<evidence type="ECO:0000313" key="3">
    <source>
        <dbReference type="Proteomes" id="UP001235064"/>
    </source>
</evidence>
<dbReference type="RefSeq" id="WP_286290760.1">
    <property type="nucleotide sequence ID" value="NZ_JASXSZ010000010.1"/>
</dbReference>
<comment type="caution">
    <text evidence="2">The sequence shown here is derived from an EMBL/GenBank/DDBJ whole genome shotgun (WGS) entry which is preliminary data.</text>
</comment>
<keyword evidence="1" id="KW-0812">Transmembrane</keyword>